<proteinExistence type="predicted"/>
<reference evidence="1" key="1">
    <citation type="submission" date="2021-02" db="EMBL/GenBank/DDBJ databases">
        <authorList>
            <consortium name="DOE Joint Genome Institute"/>
            <person name="Ahrendt S."/>
            <person name="Looney B.P."/>
            <person name="Miyauchi S."/>
            <person name="Morin E."/>
            <person name="Drula E."/>
            <person name="Courty P.E."/>
            <person name="Chicoki N."/>
            <person name="Fauchery L."/>
            <person name="Kohler A."/>
            <person name="Kuo A."/>
            <person name="Labutti K."/>
            <person name="Pangilinan J."/>
            <person name="Lipzen A."/>
            <person name="Riley R."/>
            <person name="Andreopoulos W."/>
            <person name="He G."/>
            <person name="Johnson J."/>
            <person name="Barry K.W."/>
            <person name="Grigoriev I.V."/>
            <person name="Nagy L."/>
            <person name="Hibbett D."/>
            <person name="Henrissat B."/>
            <person name="Matheny P.B."/>
            <person name="Labbe J."/>
            <person name="Martin F."/>
        </authorList>
    </citation>
    <scope>NUCLEOTIDE SEQUENCE</scope>
    <source>
        <strain evidence="1">FP105234-sp</strain>
    </source>
</reference>
<keyword evidence="2" id="KW-1185">Reference proteome</keyword>
<name>A0ACB8SBH3_9AGAM</name>
<evidence type="ECO:0000313" key="2">
    <source>
        <dbReference type="Proteomes" id="UP000814033"/>
    </source>
</evidence>
<accession>A0ACB8SBH3</accession>
<protein>
    <submittedName>
        <fullName evidence="1">Uncharacterized protein</fullName>
    </submittedName>
</protein>
<dbReference type="EMBL" id="MU275840">
    <property type="protein sequence ID" value="KAI0053502.1"/>
    <property type="molecule type" value="Genomic_DNA"/>
</dbReference>
<comment type="caution">
    <text evidence="1">The sequence shown here is derived from an EMBL/GenBank/DDBJ whole genome shotgun (WGS) entry which is preliminary data.</text>
</comment>
<gene>
    <name evidence="1" type="ORF">FA95DRAFT_1601136</name>
</gene>
<organism evidence="1 2">
    <name type="scientific">Auriscalpium vulgare</name>
    <dbReference type="NCBI Taxonomy" id="40419"/>
    <lineage>
        <taxon>Eukaryota</taxon>
        <taxon>Fungi</taxon>
        <taxon>Dikarya</taxon>
        <taxon>Basidiomycota</taxon>
        <taxon>Agaricomycotina</taxon>
        <taxon>Agaricomycetes</taxon>
        <taxon>Russulales</taxon>
        <taxon>Auriscalpiaceae</taxon>
        <taxon>Auriscalpium</taxon>
    </lineage>
</organism>
<reference evidence="1" key="2">
    <citation type="journal article" date="2022" name="New Phytol.">
        <title>Evolutionary transition to the ectomycorrhizal habit in the genomes of a hyperdiverse lineage of mushroom-forming fungi.</title>
        <authorList>
            <person name="Looney B."/>
            <person name="Miyauchi S."/>
            <person name="Morin E."/>
            <person name="Drula E."/>
            <person name="Courty P.E."/>
            <person name="Kohler A."/>
            <person name="Kuo A."/>
            <person name="LaButti K."/>
            <person name="Pangilinan J."/>
            <person name="Lipzen A."/>
            <person name="Riley R."/>
            <person name="Andreopoulos W."/>
            <person name="He G."/>
            <person name="Johnson J."/>
            <person name="Nolan M."/>
            <person name="Tritt A."/>
            <person name="Barry K.W."/>
            <person name="Grigoriev I.V."/>
            <person name="Nagy L.G."/>
            <person name="Hibbett D."/>
            <person name="Henrissat B."/>
            <person name="Matheny P.B."/>
            <person name="Labbe J."/>
            <person name="Martin F.M."/>
        </authorList>
    </citation>
    <scope>NUCLEOTIDE SEQUENCE</scope>
    <source>
        <strain evidence="1">FP105234-sp</strain>
    </source>
</reference>
<evidence type="ECO:0000313" key="1">
    <source>
        <dbReference type="EMBL" id="KAI0053502.1"/>
    </source>
</evidence>
<dbReference type="Proteomes" id="UP000814033">
    <property type="component" value="Unassembled WGS sequence"/>
</dbReference>
<sequence length="257" mass="27232">MDEGPSIPSILNGLAVAHGPLPQAHVPVQDLDFAVGFEQPQPIWLSDVWGGQWSPQAYSHNDSAQSGQSSTLYSQASDSGPPTRPSHSTSDSYLPIDNSPLTRAVDAASSTSPYYQSSNATLQNTESESSVLGLSGENLPRDWLEKLAFFTGQIVATESEAQAPPPSLSSQPEIGRTARNLRELSSSVPDRRAVVGEEVALVEEGMTKSAWSAFTFLIASQTSSLISTQFIWACGRIPVPIADMDSPAVGTSNVTAA</sequence>